<dbReference type="InterPro" id="IPR036676">
    <property type="entry name" value="PurM-like_C_sf"/>
</dbReference>
<dbReference type="GO" id="GO:0051604">
    <property type="term" value="P:protein maturation"/>
    <property type="evidence" value="ECO:0007669"/>
    <property type="project" value="TreeGrafter"/>
</dbReference>
<dbReference type="PANTHER" id="PTHR30303:SF4">
    <property type="entry name" value="HYDROGENASE EXPRESSION_FORMATION PROTEIN HYPE"/>
    <property type="match status" value="1"/>
</dbReference>
<comment type="caution">
    <text evidence="3">The sequence shown here is derived from an EMBL/GenBank/DDBJ whole genome shotgun (WGS) entry which is preliminary data.</text>
</comment>
<dbReference type="InterPro" id="IPR011854">
    <property type="entry name" value="HypE"/>
</dbReference>
<dbReference type="Pfam" id="PF00586">
    <property type="entry name" value="AIRS"/>
    <property type="match status" value="1"/>
</dbReference>
<dbReference type="PANTHER" id="PTHR30303">
    <property type="entry name" value="HYDROGENASE ISOENZYMES FORMATION PROTEIN HYPE"/>
    <property type="match status" value="1"/>
</dbReference>
<feature type="non-terminal residue" evidence="3">
    <location>
        <position position="194"/>
    </location>
</feature>
<evidence type="ECO:0000313" key="3">
    <source>
        <dbReference type="EMBL" id="GAH77692.1"/>
    </source>
</evidence>
<name>X1I7K2_9ZZZZ</name>
<sequence>MAKHARTRKTPSAGPRMPGKWPADDLARLLSAHAAPVSGDVLLGPRIGEDAAVVRLGNERLVLATDPITFAADSIGLYAVTVNANDVAVCGARPRFFLATVLVPVDAGPEAAERIFAGIADACRSLGCLWVGGHTERTADLARPVVVGTMVGDLEGREPVSSGGARPGDLVLMTKGAGIEATALIAREKGEKIT</sequence>
<dbReference type="EMBL" id="BARU01039102">
    <property type="protein sequence ID" value="GAH77692.1"/>
    <property type="molecule type" value="Genomic_DNA"/>
</dbReference>
<dbReference type="Gene3D" id="3.30.1330.10">
    <property type="entry name" value="PurM-like, N-terminal domain"/>
    <property type="match status" value="1"/>
</dbReference>
<proteinExistence type="predicted"/>
<organism evidence="3">
    <name type="scientific">marine sediment metagenome</name>
    <dbReference type="NCBI Taxonomy" id="412755"/>
    <lineage>
        <taxon>unclassified sequences</taxon>
        <taxon>metagenomes</taxon>
        <taxon>ecological metagenomes</taxon>
    </lineage>
</organism>
<gene>
    <name evidence="3" type="ORF">S03H2_60650</name>
</gene>
<reference evidence="3" key="1">
    <citation type="journal article" date="2014" name="Front. Microbiol.">
        <title>High frequency of phylogenetically diverse reductive dehalogenase-homologous genes in deep subseafloor sedimentary metagenomes.</title>
        <authorList>
            <person name="Kawai M."/>
            <person name="Futagami T."/>
            <person name="Toyoda A."/>
            <person name="Takaki Y."/>
            <person name="Nishi S."/>
            <person name="Hori S."/>
            <person name="Arai W."/>
            <person name="Tsubouchi T."/>
            <person name="Morono Y."/>
            <person name="Uchiyama I."/>
            <person name="Ito T."/>
            <person name="Fujiyama A."/>
            <person name="Inagaki F."/>
            <person name="Takami H."/>
        </authorList>
    </citation>
    <scope>NUCLEOTIDE SEQUENCE</scope>
    <source>
        <strain evidence="3">Expedition CK06-06</strain>
    </source>
</reference>
<dbReference type="InterPro" id="IPR036921">
    <property type="entry name" value="PurM-like_N_sf"/>
</dbReference>
<dbReference type="Gene3D" id="3.90.650.10">
    <property type="entry name" value="PurM-like C-terminal domain"/>
    <property type="match status" value="1"/>
</dbReference>
<dbReference type="AlphaFoldDB" id="X1I7K2"/>
<accession>X1I7K2</accession>
<evidence type="ECO:0000256" key="1">
    <source>
        <dbReference type="SAM" id="MobiDB-lite"/>
    </source>
</evidence>
<dbReference type="SUPFAM" id="SSF55326">
    <property type="entry name" value="PurM N-terminal domain-like"/>
    <property type="match status" value="1"/>
</dbReference>
<dbReference type="InterPro" id="IPR016188">
    <property type="entry name" value="PurM-like_N"/>
</dbReference>
<protein>
    <recommendedName>
        <fullName evidence="2">PurM-like N-terminal domain-containing protein</fullName>
    </recommendedName>
</protein>
<evidence type="ECO:0000259" key="2">
    <source>
        <dbReference type="Pfam" id="PF00586"/>
    </source>
</evidence>
<feature type="domain" description="PurM-like N-terminal" evidence="2">
    <location>
        <begin position="48"/>
        <end position="152"/>
    </location>
</feature>
<feature type="region of interest" description="Disordered" evidence="1">
    <location>
        <begin position="1"/>
        <end position="20"/>
    </location>
</feature>